<proteinExistence type="predicted"/>
<organism evidence="3 4">
    <name type="scientific">Microbispora siamensis</name>
    <dbReference type="NCBI Taxonomy" id="564413"/>
    <lineage>
        <taxon>Bacteria</taxon>
        <taxon>Bacillati</taxon>
        <taxon>Actinomycetota</taxon>
        <taxon>Actinomycetes</taxon>
        <taxon>Streptosporangiales</taxon>
        <taxon>Streptosporangiaceae</taxon>
        <taxon>Microbispora</taxon>
    </lineage>
</organism>
<dbReference type="SUPFAM" id="SSF53474">
    <property type="entry name" value="alpha/beta-Hydrolases"/>
    <property type="match status" value="1"/>
</dbReference>
<dbReference type="PIRSF" id="PIRSF029171">
    <property type="entry name" value="Esterase_LipA"/>
    <property type="match status" value="1"/>
</dbReference>
<feature type="domain" description="Serine aminopeptidase S33" evidence="2">
    <location>
        <begin position="127"/>
        <end position="362"/>
    </location>
</feature>
<dbReference type="Proteomes" id="UP000660454">
    <property type="component" value="Unassembled WGS sequence"/>
</dbReference>
<feature type="chain" id="PRO_5045127112" evidence="1">
    <location>
        <begin position="28"/>
        <end position="390"/>
    </location>
</feature>
<evidence type="ECO:0000259" key="2">
    <source>
        <dbReference type="Pfam" id="PF12146"/>
    </source>
</evidence>
<evidence type="ECO:0000313" key="3">
    <source>
        <dbReference type="EMBL" id="GIH66267.1"/>
    </source>
</evidence>
<evidence type="ECO:0000256" key="1">
    <source>
        <dbReference type="SAM" id="SignalP"/>
    </source>
</evidence>
<name>A0ABQ4GXV1_9ACTN</name>
<sequence length="390" mass="39658">MPLPRSRLTALSLAVLIAAAIMAPATADARPVPPGERGTLLSARPLTGAAGLPSAARNWYVTYVSEGASGRPVTVSGVVSVPASPPPPGGWPVISWAHGTTGTADVCAPSADTAGGPAHGYLASVNPTLDAWVAHGFAVVRTDYEGLGTPGGHPYLNGRSAADSVIDMVRAARRVDPHIGRDWFAAGHSQGGHAALFSAAATGERGDVRLRGAIAIAPGGWGYSQTVAYLRAMPGAKDALAFLPTILFGAAAADPAITPEELVTDEVQPLLDAARTGCMDQVRAVAADTTVSSVFRPGADTATLTGYLRAQEPVGLKVRVPTLVAQGTADVLVPKQTTDLMVADLCAGAAKVTYRTYAGADHRGSVPASFDDALAFARTILAGGTPASTC</sequence>
<dbReference type="EMBL" id="BOOF01000051">
    <property type="protein sequence ID" value="GIH66267.1"/>
    <property type="molecule type" value="Genomic_DNA"/>
</dbReference>
<protein>
    <submittedName>
        <fullName evidence="3">Lipase</fullName>
    </submittedName>
</protein>
<dbReference type="InterPro" id="IPR022742">
    <property type="entry name" value="Hydrolase_4"/>
</dbReference>
<dbReference type="RefSeq" id="WP_204052132.1">
    <property type="nucleotide sequence ID" value="NZ_BOOF01000051.1"/>
</dbReference>
<evidence type="ECO:0000313" key="4">
    <source>
        <dbReference type="Proteomes" id="UP000660454"/>
    </source>
</evidence>
<comment type="caution">
    <text evidence="3">The sequence shown here is derived from an EMBL/GenBank/DDBJ whole genome shotgun (WGS) entry which is preliminary data.</text>
</comment>
<dbReference type="PANTHER" id="PTHR34853">
    <property type="match status" value="1"/>
</dbReference>
<keyword evidence="4" id="KW-1185">Reference proteome</keyword>
<reference evidence="3 4" key="1">
    <citation type="submission" date="2021-01" db="EMBL/GenBank/DDBJ databases">
        <title>Whole genome shotgun sequence of Microbispora siamensis NBRC 104113.</title>
        <authorList>
            <person name="Komaki H."/>
            <person name="Tamura T."/>
        </authorList>
    </citation>
    <scope>NUCLEOTIDE SEQUENCE [LARGE SCALE GENOMIC DNA]</scope>
    <source>
        <strain evidence="3 4">NBRC 104113</strain>
    </source>
</reference>
<dbReference type="InterPro" id="IPR005152">
    <property type="entry name" value="Lipase_secreted"/>
</dbReference>
<dbReference type="PANTHER" id="PTHR34853:SF1">
    <property type="entry name" value="LIPASE 5"/>
    <property type="match status" value="1"/>
</dbReference>
<keyword evidence="1" id="KW-0732">Signal</keyword>
<feature type="signal peptide" evidence="1">
    <location>
        <begin position="1"/>
        <end position="27"/>
    </location>
</feature>
<dbReference type="Pfam" id="PF12146">
    <property type="entry name" value="Hydrolase_4"/>
    <property type="match status" value="1"/>
</dbReference>
<dbReference type="Gene3D" id="3.40.50.1820">
    <property type="entry name" value="alpha/beta hydrolase"/>
    <property type="match status" value="2"/>
</dbReference>
<dbReference type="InterPro" id="IPR029058">
    <property type="entry name" value="AB_hydrolase_fold"/>
</dbReference>
<accession>A0ABQ4GXV1</accession>
<gene>
    <name evidence="3" type="ORF">Msi02_70840</name>
</gene>